<evidence type="ECO:0000313" key="4">
    <source>
        <dbReference type="Proteomes" id="UP001220324"/>
    </source>
</evidence>
<name>A0AAD6GBX5_9EURO</name>
<keyword evidence="4" id="KW-1185">Reference proteome</keyword>
<accession>A0AAD6GBX5</accession>
<feature type="signal peptide" evidence="2">
    <location>
        <begin position="1"/>
        <end position="20"/>
    </location>
</feature>
<feature type="non-terminal residue" evidence="3">
    <location>
        <position position="619"/>
    </location>
</feature>
<dbReference type="PANTHER" id="PTHR31956:SF1">
    <property type="entry name" value="NON-SPECIFIC PHOSPHOLIPASE C1"/>
    <property type="match status" value="1"/>
</dbReference>
<dbReference type="Proteomes" id="UP001220324">
    <property type="component" value="Unassembled WGS sequence"/>
</dbReference>
<keyword evidence="2" id="KW-0732">Signal</keyword>
<protein>
    <submittedName>
        <fullName evidence="3">Phospholipase C</fullName>
    </submittedName>
</protein>
<dbReference type="InterPro" id="IPR017850">
    <property type="entry name" value="Alkaline_phosphatase_core_sf"/>
</dbReference>
<evidence type="ECO:0000313" key="3">
    <source>
        <dbReference type="EMBL" id="KAJ5526040.1"/>
    </source>
</evidence>
<dbReference type="EMBL" id="JAQIZZ010000008">
    <property type="protein sequence ID" value="KAJ5526040.1"/>
    <property type="molecule type" value="Genomic_DNA"/>
</dbReference>
<evidence type="ECO:0000256" key="2">
    <source>
        <dbReference type="SAM" id="SignalP"/>
    </source>
</evidence>
<dbReference type="InterPro" id="IPR007312">
    <property type="entry name" value="Phosphoesterase"/>
</dbReference>
<reference evidence="3 4" key="1">
    <citation type="journal article" date="2023" name="IMA Fungus">
        <title>Comparative genomic study of the Penicillium genus elucidates a diverse pangenome and 15 lateral gene transfer events.</title>
        <authorList>
            <person name="Petersen C."/>
            <person name="Sorensen T."/>
            <person name="Nielsen M.R."/>
            <person name="Sondergaard T.E."/>
            <person name="Sorensen J.L."/>
            <person name="Fitzpatrick D.A."/>
            <person name="Frisvad J.C."/>
            <person name="Nielsen K.L."/>
        </authorList>
    </citation>
    <scope>NUCLEOTIDE SEQUENCE [LARGE SCALE GENOMIC DNA]</scope>
    <source>
        <strain evidence="3 4">IBT 35679</strain>
    </source>
</reference>
<sequence>MSVAHIIMLVLFVRVRFAFADSLSTIEHVVIFMQENRSWNNYFGTMAGTRGFADPNVQVNTATNKSTFYQVVNSELSNATDWLLPFYLGYEGGTWPEAVQCITAGSNSYTSNHYALNGGLNDAWATENTPWSWGHLQRSDIPVHFAIAEGWTVGDMYQESVIASTNPNRVSLVSGTIGVSETKPYIDNYEIDGCETSEMSCYPLTWTTIYEYYQNAGVTWQVYQDTDNFDDNPLAWFKNFQEASSTSELAERGLSYKGLDAFYDAAANGTLPMVSFIVGPTELSEHPPNLPSAGGWLQKQVVDAVVNGAAYNTTALMISYDETGGFGDHVVPFHSENGTAGEWIEDPYGEFGYTYTGPGFRVPFYIVSPWTRGGRVFTERADHNSQILFLEEWLTAKGYNNVTTEYMEPWRREHMSNLLNAFDFSNPNYTIPDIPDIDAPAQDSDGTYVSTGTCESTYEVLRPTVPYGEQTETSSLYFEDGYKQVVGYLTEGRYLTFEKDGYALANLGLSSVVSLTATTTDHSSIYQRWILHYSSDEESQIYYLESAYDGTYLGADGTLVSSKSKASEIAISFLGGGAGYILQYDGSTYIDVENDSFTASSTSASSEGFSVYSVTFSDS</sequence>
<dbReference type="AlphaFoldDB" id="A0AAD6GBX5"/>
<organism evidence="3 4">
    <name type="scientific">Penicillium frequentans</name>
    <dbReference type="NCBI Taxonomy" id="3151616"/>
    <lineage>
        <taxon>Eukaryota</taxon>
        <taxon>Fungi</taxon>
        <taxon>Dikarya</taxon>
        <taxon>Ascomycota</taxon>
        <taxon>Pezizomycotina</taxon>
        <taxon>Eurotiomycetes</taxon>
        <taxon>Eurotiomycetidae</taxon>
        <taxon>Eurotiales</taxon>
        <taxon>Aspergillaceae</taxon>
        <taxon>Penicillium</taxon>
    </lineage>
</organism>
<evidence type="ECO:0000256" key="1">
    <source>
        <dbReference type="ARBA" id="ARBA00022801"/>
    </source>
</evidence>
<comment type="caution">
    <text evidence="3">The sequence shown here is derived from an EMBL/GenBank/DDBJ whole genome shotgun (WGS) entry which is preliminary data.</text>
</comment>
<keyword evidence="1" id="KW-0378">Hydrolase</keyword>
<proteinExistence type="predicted"/>
<dbReference type="GO" id="GO:0042578">
    <property type="term" value="F:phosphoric ester hydrolase activity"/>
    <property type="evidence" value="ECO:0007669"/>
    <property type="project" value="UniProtKB-ARBA"/>
</dbReference>
<gene>
    <name evidence="3" type="ORF">N7494_012690</name>
</gene>
<dbReference type="Pfam" id="PF04185">
    <property type="entry name" value="Phosphoesterase"/>
    <property type="match status" value="1"/>
</dbReference>
<feature type="chain" id="PRO_5042286151" evidence="2">
    <location>
        <begin position="21"/>
        <end position="619"/>
    </location>
</feature>
<dbReference type="Gene3D" id="3.40.720.10">
    <property type="entry name" value="Alkaline Phosphatase, subunit A"/>
    <property type="match status" value="2"/>
</dbReference>
<dbReference type="PANTHER" id="PTHR31956">
    <property type="entry name" value="NON-SPECIFIC PHOSPHOLIPASE C4-RELATED"/>
    <property type="match status" value="1"/>
</dbReference>
<dbReference type="CDD" id="cd16014">
    <property type="entry name" value="PLC"/>
    <property type="match status" value="1"/>
</dbReference>